<dbReference type="Proteomes" id="UP000886520">
    <property type="component" value="Chromosome 1"/>
</dbReference>
<dbReference type="InterPro" id="IPR011053">
    <property type="entry name" value="Single_hybrid_motif"/>
</dbReference>
<comment type="function">
    <text evidence="6">The H protein shuttles the methylamine group of glycine from the P protein to the T protein.</text>
</comment>
<evidence type="ECO:0000313" key="9">
    <source>
        <dbReference type="Proteomes" id="UP000886520"/>
    </source>
</evidence>
<keyword evidence="9" id="KW-1185">Reference proteome</keyword>
<keyword evidence="3 5" id="KW-0450">Lipoyl</keyword>
<feature type="domain" description="Lipoyl-binding" evidence="7">
    <location>
        <begin position="49"/>
        <end position="131"/>
    </location>
</feature>
<evidence type="ECO:0000259" key="7">
    <source>
        <dbReference type="PROSITE" id="PS50968"/>
    </source>
</evidence>
<gene>
    <name evidence="8" type="ORF">GOP47_0000527</name>
</gene>
<dbReference type="PROSITE" id="PS50968">
    <property type="entry name" value="BIOTINYL_LIPOYL"/>
    <property type="match status" value="1"/>
</dbReference>
<evidence type="ECO:0000256" key="2">
    <source>
        <dbReference type="ARBA" id="ARBA00009249"/>
    </source>
</evidence>
<organism evidence="8 9">
    <name type="scientific">Adiantum capillus-veneris</name>
    <name type="common">Maidenhair fern</name>
    <dbReference type="NCBI Taxonomy" id="13818"/>
    <lineage>
        <taxon>Eukaryota</taxon>
        <taxon>Viridiplantae</taxon>
        <taxon>Streptophyta</taxon>
        <taxon>Embryophyta</taxon>
        <taxon>Tracheophyta</taxon>
        <taxon>Polypodiopsida</taxon>
        <taxon>Polypodiidae</taxon>
        <taxon>Polypodiales</taxon>
        <taxon>Pteridineae</taxon>
        <taxon>Pteridaceae</taxon>
        <taxon>Vittarioideae</taxon>
        <taxon>Adiantum</taxon>
    </lineage>
</organism>
<dbReference type="CDD" id="cd06848">
    <property type="entry name" value="GCS_H"/>
    <property type="match status" value="1"/>
</dbReference>
<comment type="similarity">
    <text evidence="2 6">Belongs to the GcvH family.</text>
</comment>
<comment type="subunit">
    <text evidence="6">The glycine cleavage system is composed of four proteins: P, T, L and H.</text>
</comment>
<dbReference type="EMBL" id="JABFUD020000001">
    <property type="protein sequence ID" value="KAI5084358.1"/>
    <property type="molecule type" value="Genomic_DNA"/>
</dbReference>
<dbReference type="NCBIfam" id="TIGR00527">
    <property type="entry name" value="gcvH"/>
    <property type="match status" value="1"/>
</dbReference>
<dbReference type="HAMAP" id="MF_00272">
    <property type="entry name" value="GcvH"/>
    <property type="match status" value="1"/>
</dbReference>
<dbReference type="AlphaFoldDB" id="A0A9D4VDP4"/>
<sequence>MALRAFASQTATALRISSRPVFLRHFSSKYPEGLKYAKSHEWFKPEGGQGTMGLTSFAVDELGDVVFVELPEVGSKYGQGESICTVESVKASSSVYAPVGGEVVEVNSSVKESPEKLNKDPFGDSWLVKLKVGDPSQLGSLLSATDYEGLVEKSKH</sequence>
<dbReference type="GO" id="GO:0005739">
    <property type="term" value="C:mitochondrion"/>
    <property type="evidence" value="ECO:0007669"/>
    <property type="project" value="UniProtKB-SubCell"/>
</dbReference>
<name>A0A9D4VDP4_ADICA</name>
<proteinExistence type="inferred from homology"/>
<evidence type="ECO:0000313" key="8">
    <source>
        <dbReference type="EMBL" id="KAI5084358.1"/>
    </source>
</evidence>
<dbReference type="InterPro" id="IPR033753">
    <property type="entry name" value="GCV_H/Fam206"/>
</dbReference>
<accession>A0A9D4VDP4</accession>
<reference evidence="8" key="1">
    <citation type="submission" date="2021-01" db="EMBL/GenBank/DDBJ databases">
        <title>Adiantum capillus-veneris genome.</title>
        <authorList>
            <person name="Fang Y."/>
            <person name="Liao Q."/>
        </authorList>
    </citation>
    <scope>NUCLEOTIDE SEQUENCE</scope>
    <source>
        <strain evidence="8">H3</strain>
        <tissue evidence="8">Leaf</tissue>
    </source>
</reference>
<comment type="subcellular location">
    <subcellularLocation>
        <location evidence="1 6">Mitochondrion</location>
    </subcellularLocation>
</comment>
<evidence type="ECO:0000256" key="5">
    <source>
        <dbReference type="PIRSR" id="PIRSR617453-50"/>
    </source>
</evidence>
<dbReference type="InterPro" id="IPR002930">
    <property type="entry name" value="GCV_H"/>
</dbReference>
<evidence type="ECO:0000256" key="1">
    <source>
        <dbReference type="ARBA" id="ARBA00004173"/>
    </source>
</evidence>
<comment type="cofactor">
    <cofactor evidence="6">
        <name>(R)-lipoate</name>
        <dbReference type="ChEBI" id="CHEBI:83088"/>
    </cofactor>
    <text evidence="6">Binds 1 lipoyl cofactor covalently.</text>
</comment>
<evidence type="ECO:0000256" key="3">
    <source>
        <dbReference type="ARBA" id="ARBA00022823"/>
    </source>
</evidence>
<dbReference type="Gene3D" id="2.40.50.100">
    <property type="match status" value="1"/>
</dbReference>
<dbReference type="OrthoDB" id="10264154at2759"/>
<dbReference type="GO" id="GO:0019464">
    <property type="term" value="P:glycine decarboxylation via glycine cleavage system"/>
    <property type="evidence" value="ECO:0007669"/>
    <property type="project" value="UniProtKB-UniRule"/>
</dbReference>
<evidence type="ECO:0000256" key="4">
    <source>
        <dbReference type="ARBA" id="ARBA00023128"/>
    </source>
</evidence>
<dbReference type="InterPro" id="IPR017453">
    <property type="entry name" value="GCV_H_sub"/>
</dbReference>
<dbReference type="GO" id="GO:0009249">
    <property type="term" value="P:protein lipoylation"/>
    <property type="evidence" value="ECO:0007669"/>
    <property type="project" value="TreeGrafter"/>
</dbReference>
<keyword evidence="4 6" id="KW-0496">Mitochondrion</keyword>
<dbReference type="NCBIfam" id="NF002270">
    <property type="entry name" value="PRK01202.1"/>
    <property type="match status" value="1"/>
</dbReference>
<dbReference type="Pfam" id="PF01597">
    <property type="entry name" value="GCV_H"/>
    <property type="match status" value="1"/>
</dbReference>
<dbReference type="PANTHER" id="PTHR11715:SF3">
    <property type="entry name" value="GLYCINE CLEAVAGE SYSTEM H PROTEIN-RELATED"/>
    <property type="match status" value="1"/>
</dbReference>
<keyword evidence="6" id="KW-0809">Transit peptide</keyword>
<evidence type="ECO:0000256" key="6">
    <source>
        <dbReference type="RuleBase" id="RU364055"/>
    </source>
</evidence>
<comment type="caution">
    <text evidence="8">The sequence shown here is derived from an EMBL/GenBank/DDBJ whole genome shotgun (WGS) entry which is preliminary data.</text>
</comment>
<feature type="modified residue" description="N6-lipoyllysine" evidence="5">
    <location>
        <position position="90"/>
    </location>
</feature>
<dbReference type="SUPFAM" id="SSF51230">
    <property type="entry name" value="Single hybrid motif"/>
    <property type="match status" value="1"/>
</dbReference>
<dbReference type="InterPro" id="IPR000089">
    <property type="entry name" value="Biotin_lipoyl"/>
</dbReference>
<protein>
    <recommendedName>
        <fullName evidence="6">Glycine cleavage system H protein</fullName>
    </recommendedName>
</protein>
<dbReference type="PANTHER" id="PTHR11715">
    <property type="entry name" value="GLYCINE CLEAVAGE SYSTEM H PROTEIN"/>
    <property type="match status" value="1"/>
</dbReference>
<dbReference type="GO" id="GO:0005960">
    <property type="term" value="C:glycine cleavage complex"/>
    <property type="evidence" value="ECO:0007669"/>
    <property type="project" value="UniProtKB-UniRule"/>
</dbReference>